<dbReference type="AlphaFoldDB" id="A0A919BEL4"/>
<evidence type="ECO:0000256" key="14">
    <source>
        <dbReference type="ARBA" id="ARBA00022984"/>
    </source>
</evidence>
<dbReference type="InterPro" id="IPR036635">
    <property type="entry name" value="MurB_C_sf"/>
</dbReference>
<keyword evidence="11 20" id="KW-0274">FAD</keyword>
<dbReference type="GO" id="GO:0071949">
    <property type="term" value="F:FAD binding"/>
    <property type="evidence" value="ECO:0007669"/>
    <property type="project" value="InterPro"/>
</dbReference>
<keyword evidence="13 20" id="KW-0133">Cell shape</keyword>
<dbReference type="GO" id="GO:0071555">
    <property type="term" value="P:cell wall organization"/>
    <property type="evidence" value="ECO:0007669"/>
    <property type="project" value="UniProtKB-KW"/>
</dbReference>
<dbReference type="Gene3D" id="3.30.43.10">
    <property type="entry name" value="Uridine Diphospho-n-acetylenolpyruvylglucosamine Reductase, domain 2"/>
    <property type="match status" value="1"/>
</dbReference>
<keyword evidence="16 20" id="KW-0131">Cell cycle</keyword>
<organism evidence="22 23">
    <name type="scientific">Thalassotalea marina</name>
    <dbReference type="NCBI Taxonomy" id="1673741"/>
    <lineage>
        <taxon>Bacteria</taxon>
        <taxon>Pseudomonadati</taxon>
        <taxon>Pseudomonadota</taxon>
        <taxon>Gammaproteobacteria</taxon>
        <taxon>Alteromonadales</taxon>
        <taxon>Colwelliaceae</taxon>
        <taxon>Thalassotalea</taxon>
    </lineage>
</organism>
<dbReference type="InterPro" id="IPR011601">
    <property type="entry name" value="MurB_C"/>
</dbReference>
<comment type="pathway">
    <text evidence="4 20">Cell wall biogenesis; peptidoglycan biosynthesis.</text>
</comment>
<feature type="domain" description="FAD-binding PCMH-type" evidence="21">
    <location>
        <begin position="17"/>
        <end position="184"/>
    </location>
</feature>
<evidence type="ECO:0000256" key="7">
    <source>
        <dbReference type="ARBA" id="ARBA00015188"/>
    </source>
</evidence>
<keyword evidence="23" id="KW-1185">Reference proteome</keyword>
<dbReference type="EC" id="1.3.1.98" evidence="6 20"/>
<evidence type="ECO:0000256" key="19">
    <source>
        <dbReference type="ARBA" id="ARBA00048914"/>
    </source>
</evidence>
<sequence>MIPAQSSETRQLNTLAINAKCPALYLPESIADLKEIIRDLDAPFYLLGEGSNTLFTEDQTPVLIKPKLMGKSIRHDGDNVFITVGCGENWHELVTFCKDQGYHGLENLALIPGSVGAAPVQNIGAYGVELSDVLYSVQWFDFTTFDVKEMAAAECQLAYRDSIFKRQLKGKGAITAVTLKLSTQFVAKLGYAGLNQLPADVSAEQVYQQVIAIRQSKLPNPDDIPNAGSFFKNPIVSHSVFEQLIQLNPNMPSYPAASGFKKLAAGWLIDQAGFKGIRFGEAGVHQQQALVLVNLGQANGKDIIALANKIRTEVHKKFNVLLEPEVRFVDQHGLTDIDKASQTCLNQ</sequence>
<evidence type="ECO:0000256" key="1">
    <source>
        <dbReference type="ARBA" id="ARBA00001974"/>
    </source>
</evidence>
<comment type="subcellular location">
    <subcellularLocation>
        <location evidence="3 20">Cytoplasm</location>
    </subcellularLocation>
</comment>
<proteinExistence type="inferred from homology"/>
<keyword evidence="15 20" id="KW-0560">Oxidoreductase</keyword>
<evidence type="ECO:0000313" key="22">
    <source>
        <dbReference type="EMBL" id="GHF86964.1"/>
    </source>
</evidence>
<protein>
    <recommendedName>
        <fullName evidence="7 20">UDP-N-acetylenolpyruvoylglucosamine reductase</fullName>
        <ecNumber evidence="6 20">1.3.1.98</ecNumber>
    </recommendedName>
    <alternativeName>
        <fullName evidence="18 20">UDP-N-acetylmuramate dehydrogenase</fullName>
    </alternativeName>
</protein>
<evidence type="ECO:0000259" key="21">
    <source>
        <dbReference type="PROSITE" id="PS51387"/>
    </source>
</evidence>
<dbReference type="GO" id="GO:0005829">
    <property type="term" value="C:cytosol"/>
    <property type="evidence" value="ECO:0007669"/>
    <property type="project" value="TreeGrafter"/>
</dbReference>
<dbReference type="SUPFAM" id="SSF56194">
    <property type="entry name" value="Uridine diphospho-N-Acetylenolpyruvylglucosamine reductase, MurB, C-terminal domain"/>
    <property type="match status" value="1"/>
</dbReference>
<comment type="catalytic activity">
    <reaction evidence="19 20">
        <text>UDP-N-acetyl-alpha-D-muramate + NADP(+) = UDP-N-acetyl-3-O-(1-carboxyvinyl)-alpha-D-glucosamine + NADPH + H(+)</text>
        <dbReference type="Rhea" id="RHEA:12248"/>
        <dbReference type="ChEBI" id="CHEBI:15378"/>
        <dbReference type="ChEBI" id="CHEBI:57783"/>
        <dbReference type="ChEBI" id="CHEBI:58349"/>
        <dbReference type="ChEBI" id="CHEBI:68483"/>
        <dbReference type="ChEBI" id="CHEBI:70757"/>
        <dbReference type="EC" id="1.3.1.98"/>
    </reaction>
</comment>
<reference evidence="22" key="2">
    <citation type="submission" date="2020-09" db="EMBL/GenBank/DDBJ databases">
        <authorList>
            <person name="Sun Q."/>
            <person name="Kim S."/>
        </authorList>
    </citation>
    <scope>NUCLEOTIDE SEQUENCE</scope>
    <source>
        <strain evidence="22">KCTC 42731</strain>
    </source>
</reference>
<dbReference type="HAMAP" id="MF_00037">
    <property type="entry name" value="MurB"/>
    <property type="match status" value="1"/>
</dbReference>
<dbReference type="InterPro" id="IPR016166">
    <property type="entry name" value="FAD-bd_PCMH"/>
</dbReference>
<evidence type="ECO:0000256" key="9">
    <source>
        <dbReference type="ARBA" id="ARBA00022618"/>
    </source>
</evidence>
<dbReference type="Gene3D" id="3.30.465.10">
    <property type="match status" value="1"/>
</dbReference>
<keyword evidence="12 20" id="KW-0521">NADP</keyword>
<feature type="active site" evidence="20">
    <location>
        <position position="325"/>
    </location>
</feature>
<evidence type="ECO:0000256" key="4">
    <source>
        <dbReference type="ARBA" id="ARBA00004752"/>
    </source>
</evidence>
<evidence type="ECO:0000256" key="11">
    <source>
        <dbReference type="ARBA" id="ARBA00022827"/>
    </source>
</evidence>
<evidence type="ECO:0000256" key="18">
    <source>
        <dbReference type="ARBA" id="ARBA00031026"/>
    </source>
</evidence>
<dbReference type="InterPro" id="IPR006094">
    <property type="entry name" value="Oxid_FAD_bind_N"/>
</dbReference>
<dbReference type="SUPFAM" id="SSF56176">
    <property type="entry name" value="FAD-binding/transporter-associated domain-like"/>
    <property type="match status" value="1"/>
</dbReference>
<dbReference type="Proteomes" id="UP000623842">
    <property type="component" value="Unassembled WGS sequence"/>
</dbReference>
<evidence type="ECO:0000256" key="10">
    <source>
        <dbReference type="ARBA" id="ARBA00022630"/>
    </source>
</evidence>
<dbReference type="Gene3D" id="3.90.78.10">
    <property type="entry name" value="UDP-N-acetylenolpyruvoylglucosamine reductase, C-terminal domain"/>
    <property type="match status" value="1"/>
</dbReference>
<evidence type="ECO:0000256" key="6">
    <source>
        <dbReference type="ARBA" id="ARBA00012518"/>
    </source>
</evidence>
<evidence type="ECO:0000256" key="17">
    <source>
        <dbReference type="ARBA" id="ARBA00023316"/>
    </source>
</evidence>
<evidence type="ECO:0000256" key="16">
    <source>
        <dbReference type="ARBA" id="ARBA00023306"/>
    </source>
</evidence>
<dbReference type="PANTHER" id="PTHR21071:SF4">
    <property type="entry name" value="UDP-N-ACETYLENOLPYRUVOYLGLUCOSAMINE REDUCTASE"/>
    <property type="match status" value="1"/>
</dbReference>
<dbReference type="Pfam" id="PF02873">
    <property type="entry name" value="MurB_C"/>
    <property type="match status" value="1"/>
</dbReference>
<comment type="similarity">
    <text evidence="5 20">Belongs to the MurB family.</text>
</comment>
<accession>A0A919BEL4</accession>
<evidence type="ECO:0000256" key="13">
    <source>
        <dbReference type="ARBA" id="ARBA00022960"/>
    </source>
</evidence>
<dbReference type="GO" id="GO:0009252">
    <property type="term" value="P:peptidoglycan biosynthetic process"/>
    <property type="evidence" value="ECO:0007669"/>
    <property type="project" value="UniProtKB-UniRule"/>
</dbReference>
<evidence type="ECO:0000313" key="23">
    <source>
        <dbReference type="Proteomes" id="UP000623842"/>
    </source>
</evidence>
<dbReference type="EMBL" id="BNCK01000003">
    <property type="protein sequence ID" value="GHF86964.1"/>
    <property type="molecule type" value="Genomic_DNA"/>
</dbReference>
<keyword evidence="17 20" id="KW-0961">Cell wall biogenesis/degradation</keyword>
<evidence type="ECO:0000256" key="20">
    <source>
        <dbReference type="HAMAP-Rule" id="MF_00037"/>
    </source>
</evidence>
<reference evidence="22" key="1">
    <citation type="journal article" date="2014" name="Int. J. Syst. Evol. Microbiol.">
        <title>Complete genome sequence of Corynebacterium casei LMG S-19264T (=DSM 44701T), isolated from a smear-ripened cheese.</title>
        <authorList>
            <consortium name="US DOE Joint Genome Institute (JGI-PGF)"/>
            <person name="Walter F."/>
            <person name="Albersmeier A."/>
            <person name="Kalinowski J."/>
            <person name="Ruckert C."/>
        </authorList>
    </citation>
    <scope>NUCLEOTIDE SEQUENCE</scope>
    <source>
        <strain evidence="22">KCTC 42731</strain>
    </source>
</reference>
<evidence type="ECO:0000256" key="12">
    <source>
        <dbReference type="ARBA" id="ARBA00022857"/>
    </source>
</evidence>
<dbReference type="PANTHER" id="PTHR21071">
    <property type="entry name" value="UDP-N-ACETYLENOLPYRUVOYLGLUCOSAMINE REDUCTASE"/>
    <property type="match status" value="1"/>
</dbReference>
<dbReference type="PROSITE" id="PS51387">
    <property type="entry name" value="FAD_PCMH"/>
    <property type="match status" value="1"/>
</dbReference>
<keyword evidence="8 20" id="KW-0963">Cytoplasm</keyword>
<keyword evidence="9 20" id="KW-0132">Cell division</keyword>
<dbReference type="InterPro" id="IPR016167">
    <property type="entry name" value="FAD-bd_PCMH_sub1"/>
</dbReference>
<dbReference type="InterPro" id="IPR036318">
    <property type="entry name" value="FAD-bd_PCMH-like_sf"/>
</dbReference>
<dbReference type="InterPro" id="IPR003170">
    <property type="entry name" value="MurB"/>
</dbReference>
<evidence type="ECO:0000256" key="3">
    <source>
        <dbReference type="ARBA" id="ARBA00004496"/>
    </source>
</evidence>
<dbReference type="Pfam" id="PF01565">
    <property type="entry name" value="FAD_binding_4"/>
    <property type="match status" value="1"/>
</dbReference>
<evidence type="ECO:0000256" key="5">
    <source>
        <dbReference type="ARBA" id="ARBA00010485"/>
    </source>
</evidence>
<evidence type="ECO:0000256" key="8">
    <source>
        <dbReference type="ARBA" id="ARBA00022490"/>
    </source>
</evidence>
<keyword evidence="10 20" id="KW-0285">Flavoprotein</keyword>
<dbReference type="RefSeq" id="WP_189768455.1">
    <property type="nucleotide sequence ID" value="NZ_BNCK01000003.1"/>
</dbReference>
<keyword evidence="14 20" id="KW-0573">Peptidoglycan synthesis</keyword>
<comment type="function">
    <text evidence="2 20">Cell wall formation.</text>
</comment>
<dbReference type="GO" id="GO:0008762">
    <property type="term" value="F:UDP-N-acetylmuramate dehydrogenase activity"/>
    <property type="evidence" value="ECO:0007669"/>
    <property type="project" value="UniProtKB-UniRule"/>
</dbReference>
<dbReference type="GO" id="GO:0051301">
    <property type="term" value="P:cell division"/>
    <property type="evidence" value="ECO:0007669"/>
    <property type="project" value="UniProtKB-KW"/>
</dbReference>
<dbReference type="GO" id="GO:0008360">
    <property type="term" value="P:regulation of cell shape"/>
    <property type="evidence" value="ECO:0007669"/>
    <property type="project" value="UniProtKB-KW"/>
</dbReference>
<name>A0A919BEL4_9GAMM</name>
<dbReference type="InterPro" id="IPR016169">
    <property type="entry name" value="FAD-bd_PCMH_sub2"/>
</dbReference>
<feature type="active site" description="Proton donor" evidence="20">
    <location>
        <position position="229"/>
    </location>
</feature>
<evidence type="ECO:0000256" key="15">
    <source>
        <dbReference type="ARBA" id="ARBA00023002"/>
    </source>
</evidence>
<evidence type="ECO:0000256" key="2">
    <source>
        <dbReference type="ARBA" id="ARBA00003921"/>
    </source>
</evidence>
<feature type="active site" evidence="20">
    <location>
        <position position="160"/>
    </location>
</feature>
<dbReference type="NCBIfam" id="NF000755">
    <property type="entry name" value="PRK00046.1"/>
    <property type="match status" value="1"/>
</dbReference>
<comment type="cofactor">
    <cofactor evidence="1 20">
        <name>FAD</name>
        <dbReference type="ChEBI" id="CHEBI:57692"/>
    </cofactor>
</comment>
<comment type="caution">
    <text evidence="22">The sequence shown here is derived from an EMBL/GenBank/DDBJ whole genome shotgun (WGS) entry which is preliminary data.</text>
</comment>
<gene>
    <name evidence="20 22" type="primary">murB</name>
    <name evidence="22" type="ORF">GCM10017161_13070</name>
</gene>
<dbReference type="NCBIfam" id="TIGR00179">
    <property type="entry name" value="murB"/>
    <property type="match status" value="1"/>
</dbReference>